<reference evidence="2" key="2">
    <citation type="submission" date="2013-04" db="EMBL/GenBank/DDBJ databases">
        <title>Non-Hybrid, Finished Microbial Genome Assemblies from Long-Read SMRT Sequencing Data.</title>
        <authorList>
            <person name="Klammer A."/>
            <person name="Drake J."/>
            <person name="Heiner C."/>
            <person name="Clum A."/>
            <person name="Copeland A."/>
            <person name="Huddleston J."/>
            <person name="Eichler E."/>
            <person name="Turner S.W."/>
        </authorList>
    </citation>
    <scope>NUCLEOTIDE SEQUENCE</scope>
    <source>
        <strain evidence="2">DSM 1279</strain>
    </source>
</reference>
<dbReference type="SUPFAM" id="SSF81301">
    <property type="entry name" value="Nucleotidyltransferase"/>
    <property type="match status" value="1"/>
</dbReference>
<evidence type="ECO:0000313" key="1">
    <source>
        <dbReference type="EMBL" id="ADD28940.1"/>
    </source>
</evidence>
<dbReference type="EMBL" id="CP001743">
    <property type="protein sequence ID" value="ADD28940.1"/>
    <property type="molecule type" value="Genomic_DNA"/>
</dbReference>
<evidence type="ECO:0008006" key="5">
    <source>
        <dbReference type="Google" id="ProtNLM"/>
    </source>
</evidence>
<dbReference type="OrthoDB" id="5519456at2"/>
<dbReference type="Gene3D" id="3.30.460.40">
    <property type="match status" value="1"/>
</dbReference>
<proteinExistence type="predicted"/>
<gene>
    <name evidence="1" type="ordered locus">Mrub_2186</name>
    <name evidence="2" type="ORF">K649_11605</name>
</gene>
<reference evidence="1 3" key="1">
    <citation type="journal article" date="2010" name="Stand. Genomic Sci.">
        <title>Complete genome sequence of Meiothermus ruber type strain (21).</title>
        <authorList>
            <person name="Tindall B.J."/>
            <person name="Sikorski J."/>
            <person name="Lucas S."/>
            <person name="Goltsman E."/>
            <person name="Copeland A."/>
            <person name="Glavina Del Rio T."/>
            <person name="Nolan M."/>
            <person name="Tice H."/>
            <person name="Cheng J.F."/>
            <person name="Han C."/>
            <person name="Pitluck S."/>
            <person name="Liolios K."/>
            <person name="Ivanova N."/>
            <person name="Mavromatis K."/>
            <person name="Ovchinnikova G."/>
            <person name="Pati A."/>
            <person name="Fahnrich R."/>
            <person name="Goodwin L."/>
            <person name="Chen A."/>
            <person name="Palaniappan K."/>
            <person name="Land M."/>
            <person name="Hauser L."/>
            <person name="Chang Y.J."/>
            <person name="Jeffries C.D."/>
            <person name="Rohde M."/>
            <person name="Goker M."/>
            <person name="Woyke T."/>
            <person name="Bristow J."/>
            <person name="Eisen J.A."/>
            <person name="Markowitz V."/>
            <person name="Hugenholtz P."/>
            <person name="Kyrpides N.C."/>
            <person name="Klenk H.P."/>
            <person name="Lapidus A."/>
        </authorList>
    </citation>
    <scope>NUCLEOTIDE SEQUENCE [LARGE SCALE GENOMIC DNA]</scope>
    <source>
        <strain evidence="3">ATCC 35948 / DSM 1279 / VKM B-1258 / 21</strain>
        <strain evidence="1">DSM 1279</strain>
    </source>
</reference>
<sequence>MTQEMLEFIRCLNTQGARSMVIGGYALAFLGVPRYTKDLDLWVDLSEAPLVLRAIQTFFGGDDLGLTLEDLSTPGVVQLGYEPNRIDLVLLAGLDFDQAYERSQVHQVEGLPVRVVSREDFITLKRAFGRSIDLRDIEEL</sequence>
<dbReference type="STRING" id="504728.K649_11605"/>
<evidence type="ECO:0000313" key="3">
    <source>
        <dbReference type="Proteomes" id="UP000006655"/>
    </source>
</evidence>
<dbReference type="InterPro" id="IPR018700">
    <property type="entry name" value="DUF2204"/>
</dbReference>
<dbReference type="PATRIC" id="fig|504728.9.peg.2391"/>
<protein>
    <recommendedName>
        <fullName evidence="5">Nucleotidyltransferase family protein</fullName>
    </recommendedName>
</protein>
<dbReference type="Pfam" id="PF09970">
    <property type="entry name" value="DUF2204"/>
    <property type="match status" value="1"/>
</dbReference>
<evidence type="ECO:0000313" key="4">
    <source>
        <dbReference type="Proteomes" id="UP000013026"/>
    </source>
</evidence>
<dbReference type="EMBL" id="CP005385">
    <property type="protein sequence ID" value="AGK05611.1"/>
    <property type="molecule type" value="Genomic_DNA"/>
</dbReference>
<dbReference type="Proteomes" id="UP000006655">
    <property type="component" value="Chromosome"/>
</dbReference>
<dbReference type="KEGG" id="mre:K649_11605"/>
<dbReference type="AlphaFoldDB" id="D3PKR6"/>
<reference evidence="2 4" key="3">
    <citation type="submission" date="2013-04" db="EMBL/GenBank/DDBJ databases">
        <authorList>
            <person name="Chin J."/>
            <person name="Alexander D.H."/>
            <person name="Marks P."/>
            <person name="Korlach J."/>
            <person name="Clum A."/>
            <person name="Copeland A."/>
        </authorList>
    </citation>
    <scope>NUCLEOTIDE SEQUENCE [LARGE SCALE GENOMIC DNA]</scope>
    <source>
        <strain evidence="4">ATCC 35948 / DSM 1279 / VKM B-1258 / 21</strain>
        <strain evidence="2">DSM 1279</strain>
    </source>
</reference>
<name>D3PKR6_MEIRD</name>
<dbReference type="RefSeq" id="WP_013014438.1">
    <property type="nucleotide sequence ID" value="NC_013946.1"/>
</dbReference>
<dbReference type="KEGG" id="mrb:Mrub_2186"/>
<dbReference type="Proteomes" id="UP000013026">
    <property type="component" value="Chromosome"/>
</dbReference>
<evidence type="ECO:0000313" key="2">
    <source>
        <dbReference type="EMBL" id="AGK05611.1"/>
    </source>
</evidence>
<dbReference type="InterPro" id="IPR043519">
    <property type="entry name" value="NT_sf"/>
</dbReference>
<dbReference type="eggNOG" id="COG4914">
    <property type="taxonomic scope" value="Bacteria"/>
</dbReference>
<accession>D3PKR6</accession>
<organism evidence="2 4">
    <name type="scientific">Meiothermus ruber (strain ATCC 35948 / DSM 1279 / VKM B-1258 / 21)</name>
    <name type="common">Thermus ruber</name>
    <dbReference type="NCBI Taxonomy" id="504728"/>
    <lineage>
        <taxon>Bacteria</taxon>
        <taxon>Thermotogati</taxon>
        <taxon>Deinococcota</taxon>
        <taxon>Deinococci</taxon>
        <taxon>Thermales</taxon>
        <taxon>Thermaceae</taxon>
        <taxon>Meiothermus</taxon>
    </lineage>
</organism>
<keyword evidence="3" id="KW-1185">Reference proteome</keyword>